<dbReference type="GO" id="GO:0001508">
    <property type="term" value="P:action potential"/>
    <property type="evidence" value="ECO:0007669"/>
    <property type="project" value="TreeGrafter"/>
</dbReference>
<evidence type="ECO:0000313" key="14">
    <source>
        <dbReference type="Proteomes" id="UP001152795"/>
    </source>
</evidence>
<organism evidence="13 14">
    <name type="scientific">Paramuricea clavata</name>
    <name type="common">Red gorgonian</name>
    <name type="synonym">Violescent sea-whip</name>
    <dbReference type="NCBI Taxonomy" id="317549"/>
    <lineage>
        <taxon>Eukaryota</taxon>
        <taxon>Metazoa</taxon>
        <taxon>Cnidaria</taxon>
        <taxon>Anthozoa</taxon>
        <taxon>Octocorallia</taxon>
        <taxon>Malacalcyonacea</taxon>
        <taxon>Plexauridae</taxon>
        <taxon>Paramuricea</taxon>
    </lineage>
</organism>
<dbReference type="GO" id="GO:0005251">
    <property type="term" value="F:delayed rectifier potassium channel activity"/>
    <property type="evidence" value="ECO:0007669"/>
    <property type="project" value="TreeGrafter"/>
</dbReference>
<keyword evidence="10" id="KW-0472">Membrane</keyword>
<keyword evidence="2" id="KW-0813">Transport</keyword>
<protein>
    <submittedName>
        <fullName evidence="13">Potassium voltage-gated channel subfamily C member 4-like</fullName>
    </submittedName>
</protein>
<sequence>MSVRVHSMGNGGEELQQSTDFKVILNVGGQRHETHLSTLNNFTDTRLTWISEQIKLDPRPNREFFFDRHPGLFSHILNYFRTGKLHAPRDICGPMFAEELSYWGIDSKLIEPCCWSYFDEHNELEEKLQGFGALDDKDSIVESLFEDEGDDEDNFDDLCDGYPEADRVNRSEKCWEQARKSWQRHCKSIWRLLENPYSSTLAWVVSFVSLLLTFLVVVLFCISTLHIFDQKNRNVVLYSLESASICWFTIEFLVRLVTSPDKKSFVRTMQTWVDIVAIIPFYLELGFPREEDLRVLKLLYVLRLYRAFRAFRFSYVLQVFIQTIKGSFRELFLLFFIFSILVVTYGSLAYYAERNENTKFSSIPASFWWSLITMTTVGYGDITPTTLYGKLVGGACAVSGVLMMALPVSVMASNFSLYNNYAKVKLKLPPRPVKKILSSAIQSMKFNAPETSIVSTDELPKISNGRRRSYRSRSRYSSVIPTLEEEDRMDEQIEMTKRQEVTEEQPVIPLKYPQKSPNGSPMPLRTKEVRISIPEIPEY</sequence>
<evidence type="ECO:0000256" key="4">
    <source>
        <dbReference type="ARBA" id="ARBA00022692"/>
    </source>
</evidence>
<dbReference type="SUPFAM" id="SSF81324">
    <property type="entry name" value="Voltage-gated potassium channels"/>
    <property type="match status" value="1"/>
</dbReference>
<comment type="caution">
    <text evidence="13">The sequence shown here is derived from an EMBL/GenBank/DDBJ whole genome shotgun (WGS) entry which is preliminary data.</text>
</comment>
<keyword evidence="3" id="KW-0633">Potassium transport</keyword>
<keyword evidence="8" id="KW-1133">Transmembrane helix</keyword>
<dbReference type="PANTHER" id="PTHR11537:SF252">
    <property type="entry name" value="POTASSIUM VOLTAGE-GATED CHANNEL PROTEIN SHAW"/>
    <property type="match status" value="1"/>
</dbReference>
<dbReference type="FunFam" id="1.10.287.70:FF:000002">
    <property type="entry name" value="Potassium voltage-gated channel subfamily a member"/>
    <property type="match status" value="1"/>
</dbReference>
<dbReference type="Pfam" id="PF02214">
    <property type="entry name" value="BTB_2"/>
    <property type="match status" value="1"/>
</dbReference>
<evidence type="ECO:0000256" key="12">
    <source>
        <dbReference type="ARBA" id="ARBA00061303"/>
    </source>
</evidence>
<evidence type="ECO:0000256" key="6">
    <source>
        <dbReference type="ARBA" id="ARBA00022882"/>
    </source>
</evidence>
<dbReference type="InterPro" id="IPR003974">
    <property type="entry name" value="K_chnl_volt-dep_Kv3"/>
</dbReference>
<evidence type="ECO:0000256" key="9">
    <source>
        <dbReference type="ARBA" id="ARBA00023065"/>
    </source>
</evidence>
<name>A0A7D9DA30_PARCT</name>
<dbReference type="InterPro" id="IPR003131">
    <property type="entry name" value="T1-type_BTB"/>
</dbReference>
<dbReference type="Pfam" id="PF00520">
    <property type="entry name" value="Ion_trans"/>
    <property type="match status" value="1"/>
</dbReference>
<dbReference type="PANTHER" id="PTHR11537">
    <property type="entry name" value="VOLTAGE-GATED POTASSIUM CHANNEL"/>
    <property type="match status" value="1"/>
</dbReference>
<keyword evidence="11" id="KW-0407">Ion channel</keyword>
<evidence type="ECO:0000256" key="3">
    <source>
        <dbReference type="ARBA" id="ARBA00022538"/>
    </source>
</evidence>
<gene>
    <name evidence="13" type="ORF">PACLA_8A019412</name>
</gene>
<dbReference type="FunFam" id="3.30.710.10:FF:000020">
    <property type="entry name" value="Potassium voltage-gated channel protein Shaw"/>
    <property type="match status" value="1"/>
</dbReference>
<dbReference type="PRINTS" id="PR00169">
    <property type="entry name" value="KCHANNEL"/>
</dbReference>
<keyword evidence="14" id="KW-1185">Reference proteome</keyword>
<proteinExistence type="inferred from homology"/>
<comment type="subcellular location">
    <subcellularLocation>
        <location evidence="1">Membrane</location>
        <topology evidence="1">Multi-pass membrane protein</topology>
    </subcellularLocation>
</comment>
<evidence type="ECO:0000256" key="11">
    <source>
        <dbReference type="ARBA" id="ARBA00023303"/>
    </source>
</evidence>
<dbReference type="EMBL" id="CACRXK020000270">
    <property type="protein sequence ID" value="CAB3980222.1"/>
    <property type="molecule type" value="Genomic_DNA"/>
</dbReference>
<evidence type="ECO:0000256" key="1">
    <source>
        <dbReference type="ARBA" id="ARBA00004141"/>
    </source>
</evidence>
<dbReference type="GO" id="GO:0008076">
    <property type="term" value="C:voltage-gated potassium channel complex"/>
    <property type="evidence" value="ECO:0007669"/>
    <property type="project" value="InterPro"/>
</dbReference>
<keyword evidence="4" id="KW-0812">Transmembrane</keyword>
<dbReference type="InterPro" id="IPR000210">
    <property type="entry name" value="BTB/POZ_dom"/>
</dbReference>
<evidence type="ECO:0000313" key="13">
    <source>
        <dbReference type="EMBL" id="CAB3980222.1"/>
    </source>
</evidence>
<evidence type="ECO:0000256" key="5">
    <source>
        <dbReference type="ARBA" id="ARBA00022826"/>
    </source>
</evidence>
<dbReference type="OrthoDB" id="415460at2759"/>
<keyword evidence="9" id="KW-0406">Ion transport</keyword>
<evidence type="ECO:0000256" key="2">
    <source>
        <dbReference type="ARBA" id="ARBA00022448"/>
    </source>
</evidence>
<dbReference type="InterPro" id="IPR005821">
    <property type="entry name" value="Ion_trans_dom"/>
</dbReference>
<dbReference type="PRINTS" id="PR01498">
    <property type="entry name" value="SHAWCHANNEL"/>
</dbReference>
<dbReference type="InterPro" id="IPR003968">
    <property type="entry name" value="K_chnl_volt-dep_Kv"/>
</dbReference>
<dbReference type="Gene3D" id="1.10.287.70">
    <property type="match status" value="1"/>
</dbReference>
<dbReference type="InterPro" id="IPR028325">
    <property type="entry name" value="VG_K_chnl"/>
</dbReference>
<reference evidence="13" key="1">
    <citation type="submission" date="2020-04" db="EMBL/GenBank/DDBJ databases">
        <authorList>
            <person name="Alioto T."/>
            <person name="Alioto T."/>
            <person name="Gomez Garrido J."/>
        </authorList>
    </citation>
    <scope>NUCLEOTIDE SEQUENCE</scope>
    <source>
        <strain evidence="13">A484AB</strain>
    </source>
</reference>
<evidence type="ECO:0000256" key="8">
    <source>
        <dbReference type="ARBA" id="ARBA00022989"/>
    </source>
</evidence>
<accession>A0A7D9DA30</accession>
<dbReference type="Gene3D" id="1.20.120.350">
    <property type="entry name" value="Voltage-gated potassium channels. Chain C"/>
    <property type="match status" value="1"/>
</dbReference>
<comment type="similarity">
    <text evidence="12">Belongs to the potassium channel family. C (Shaw) (TC 1.A.1.2) subfamily. Shaw sub-subfamily.</text>
</comment>
<dbReference type="InterPro" id="IPR011333">
    <property type="entry name" value="SKP1/BTB/POZ_sf"/>
</dbReference>
<dbReference type="Gene3D" id="3.30.710.10">
    <property type="entry name" value="Potassium Channel Kv1.1, Chain A"/>
    <property type="match status" value="1"/>
</dbReference>
<dbReference type="GO" id="GO:0051260">
    <property type="term" value="P:protein homooligomerization"/>
    <property type="evidence" value="ECO:0007669"/>
    <property type="project" value="InterPro"/>
</dbReference>
<dbReference type="InterPro" id="IPR027359">
    <property type="entry name" value="Volt_channel_dom_sf"/>
</dbReference>
<evidence type="ECO:0000256" key="10">
    <source>
        <dbReference type="ARBA" id="ARBA00023136"/>
    </source>
</evidence>
<dbReference type="SMART" id="SM00225">
    <property type="entry name" value="BTB"/>
    <property type="match status" value="1"/>
</dbReference>
<dbReference type="PRINTS" id="PR01491">
    <property type="entry name" value="KVCHANNEL"/>
</dbReference>
<dbReference type="AlphaFoldDB" id="A0A7D9DA30"/>
<dbReference type="SUPFAM" id="SSF54695">
    <property type="entry name" value="POZ domain"/>
    <property type="match status" value="1"/>
</dbReference>
<keyword evidence="5" id="KW-0631">Potassium channel</keyword>
<dbReference type="Proteomes" id="UP001152795">
    <property type="component" value="Unassembled WGS sequence"/>
</dbReference>
<keyword evidence="6" id="KW-0851">Voltage-gated channel</keyword>
<evidence type="ECO:0000256" key="7">
    <source>
        <dbReference type="ARBA" id="ARBA00022958"/>
    </source>
</evidence>
<keyword evidence="7" id="KW-0630">Potassium</keyword>